<evidence type="ECO:0000313" key="14">
    <source>
        <dbReference type="Proteomes" id="UP000658656"/>
    </source>
</evidence>
<evidence type="ECO:0000256" key="10">
    <source>
        <dbReference type="ARBA" id="ARBA00049295"/>
    </source>
</evidence>
<dbReference type="OrthoDB" id="9793111at2"/>
<comment type="pathway">
    <text evidence="1 11">Cofactor biosynthesis; riboflavin biosynthesis; 5-amino-6-(D-ribitylamino)uracil from GTP: step 1/4.</text>
</comment>
<dbReference type="GO" id="GO:0005829">
    <property type="term" value="C:cytosol"/>
    <property type="evidence" value="ECO:0007669"/>
    <property type="project" value="TreeGrafter"/>
</dbReference>
<evidence type="ECO:0000256" key="1">
    <source>
        <dbReference type="ARBA" id="ARBA00004853"/>
    </source>
</evidence>
<evidence type="ECO:0000313" key="13">
    <source>
        <dbReference type="EMBL" id="GHF33247.1"/>
    </source>
</evidence>
<evidence type="ECO:0000259" key="12">
    <source>
        <dbReference type="Pfam" id="PF00925"/>
    </source>
</evidence>
<dbReference type="RefSeq" id="WP_145937301.1">
    <property type="nucleotide sequence ID" value="NZ_BNAV01000001.1"/>
</dbReference>
<feature type="binding site" evidence="11">
    <location>
        <position position="159"/>
    </location>
    <ligand>
        <name>GTP</name>
        <dbReference type="ChEBI" id="CHEBI:37565"/>
    </ligand>
</feature>
<keyword evidence="6 11" id="KW-0378">Hydrolase</keyword>
<feature type="binding site" evidence="11">
    <location>
        <position position="70"/>
    </location>
    <ligand>
        <name>Zn(2+)</name>
        <dbReference type="ChEBI" id="CHEBI:29105"/>
        <note>catalytic</note>
    </ligand>
</feature>
<name>A0A8H9IRP2_9PSEU</name>
<dbReference type="AlphaFoldDB" id="A0A8H9IRP2"/>
<comment type="function">
    <text evidence="9 11">Catalyzes the conversion of GTP to 2,5-diamino-6-ribosylamino-4(3H)-pyrimidinone 5'-phosphate (DARP), formate and pyrophosphate.</text>
</comment>
<dbReference type="UniPathway" id="UPA00275">
    <property type="reaction ID" value="UER00400"/>
</dbReference>
<comment type="similarity">
    <text evidence="11">Belongs to the GTP cyclohydrolase II family.</text>
</comment>
<keyword evidence="3 11" id="KW-0686">Riboflavin biosynthesis</keyword>
<protein>
    <recommendedName>
        <fullName evidence="11">GTP cyclohydrolase-2</fullName>
        <ecNumber evidence="11">3.5.4.25</ecNumber>
    </recommendedName>
    <alternativeName>
        <fullName evidence="11">GTP cyclohydrolase II</fullName>
    </alternativeName>
</protein>
<evidence type="ECO:0000256" key="6">
    <source>
        <dbReference type="ARBA" id="ARBA00022801"/>
    </source>
</evidence>
<dbReference type="Pfam" id="PF00925">
    <property type="entry name" value="GTP_cyclohydro2"/>
    <property type="match status" value="1"/>
</dbReference>
<feature type="binding site" evidence="11">
    <location>
        <position position="119"/>
    </location>
    <ligand>
        <name>GTP</name>
        <dbReference type="ChEBI" id="CHEBI:37565"/>
    </ligand>
</feature>
<keyword evidence="5 11" id="KW-0547">Nucleotide-binding</keyword>
<evidence type="ECO:0000256" key="5">
    <source>
        <dbReference type="ARBA" id="ARBA00022741"/>
    </source>
</evidence>
<evidence type="ECO:0000256" key="8">
    <source>
        <dbReference type="ARBA" id="ARBA00023134"/>
    </source>
</evidence>
<keyword evidence="7 11" id="KW-0862">Zinc</keyword>
<feature type="binding site" evidence="11">
    <location>
        <position position="154"/>
    </location>
    <ligand>
        <name>GTP</name>
        <dbReference type="ChEBI" id="CHEBI:37565"/>
    </ligand>
</feature>
<comment type="similarity">
    <text evidence="2">In the N-terminal section; belongs to the DHBP synthase family.</text>
</comment>
<feature type="active site" description="Nucleophile" evidence="11">
    <location>
        <position position="133"/>
    </location>
</feature>
<sequence length="212" mass="23005">MPDPIFAREDVAESELVTRRGRFRAVAFAHGGSEHLALVFGREPLGEDVLVRVHSECLTGDIFGAVRCECGEQLGAALDAIVREGSGVLVYLRGQEGRGIGLVAKVRTHVLQDEQGMDTVDSATSLGLPVDVRDYTPAALVLAHLGVRSVRLMSNNPDKISSLEEHGIRVSSRVPLLMPASPDNIAYLRAKRDRLGHDLPQLDRFAVGERHG</sequence>
<dbReference type="Gene3D" id="3.40.50.10990">
    <property type="entry name" value="GTP cyclohydrolase II"/>
    <property type="match status" value="1"/>
</dbReference>
<reference evidence="13" key="2">
    <citation type="submission" date="2020-09" db="EMBL/GenBank/DDBJ databases">
        <authorList>
            <person name="Sun Q."/>
            <person name="Zhou Y."/>
        </authorList>
    </citation>
    <scope>NUCLEOTIDE SEQUENCE</scope>
    <source>
        <strain evidence="13">CGMCC 4.7679</strain>
    </source>
</reference>
<organism evidence="13 14">
    <name type="scientific">Amycolatopsis bartoniae</name>
    <dbReference type="NCBI Taxonomy" id="941986"/>
    <lineage>
        <taxon>Bacteria</taxon>
        <taxon>Bacillati</taxon>
        <taxon>Actinomycetota</taxon>
        <taxon>Actinomycetes</taxon>
        <taxon>Pseudonocardiales</taxon>
        <taxon>Pseudonocardiaceae</taxon>
        <taxon>Amycolatopsis</taxon>
    </lineage>
</organism>
<dbReference type="GO" id="GO:0009231">
    <property type="term" value="P:riboflavin biosynthetic process"/>
    <property type="evidence" value="ECO:0007669"/>
    <property type="project" value="UniProtKB-UniRule"/>
</dbReference>
<feature type="domain" description="GTP cyclohydrolase II" evidence="12">
    <location>
        <begin position="11"/>
        <end position="175"/>
    </location>
</feature>
<dbReference type="CDD" id="cd00641">
    <property type="entry name" value="GTP_cyclohydro2"/>
    <property type="match status" value="1"/>
</dbReference>
<keyword evidence="14" id="KW-1185">Reference proteome</keyword>
<dbReference type="PANTHER" id="PTHR21327">
    <property type="entry name" value="GTP CYCLOHYDROLASE II-RELATED"/>
    <property type="match status" value="1"/>
</dbReference>
<dbReference type="FunFam" id="3.40.50.10990:FF:000001">
    <property type="entry name" value="Riboflavin biosynthesis protein RibBA"/>
    <property type="match status" value="1"/>
</dbReference>
<dbReference type="HAMAP" id="MF_00179">
    <property type="entry name" value="RibA"/>
    <property type="match status" value="1"/>
</dbReference>
<dbReference type="GO" id="GO:0008270">
    <property type="term" value="F:zinc ion binding"/>
    <property type="evidence" value="ECO:0007669"/>
    <property type="project" value="UniProtKB-UniRule"/>
</dbReference>
<dbReference type="EMBL" id="BNAV01000001">
    <property type="protein sequence ID" value="GHF33247.1"/>
    <property type="molecule type" value="Genomic_DNA"/>
</dbReference>
<dbReference type="EC" id="3.5.4.25" evidence="11"/>
<dbReference type="Proteomes" id="UP000658656">
    <property type="component" value="Unassembled WGS sequence"/>
</dbReference>
<evidence type="ECO:0000256" key="2">
    <source>
        <dbReference type="ARBA" id="ARBA00005520"/>
    </source>
</evidence>
<feature type="binding site" evidence="11">
    <location>
        <begin position="52"/>
        <end position="56"/>
    </location>
    <ligand>
        <name>GTP</name>
        <dbReference type="ChEBI" id="CHEBI:37565"/>
    </ligand>
</feature>
<feature type="binding site" evidence="11">
    <location>
        <begin position="96"/>
        <end position="98"/>
    </location>
    <ligand>
        <name>GTP</name>
        <dbReference type="ChEBI" id="CHEBI:37565"/>
    </ligand>
</feature>
<dbReference type="InterPro" id="IPR032677">
    <property type="entry name" value="GTP_cyclohydro_II"/>
</dbReference>
<dbReference type="NCBIfam" id="NF001591">
    <property type="entry name" value="PRK00393.1"/>
    <property type="match status" value="1"/>
</dbReference>
<reference evidence="13" key="1">
    <citation type="journal article" date="2014" name="Int. J. Syst. Evol. Microbiol.">
        <title>Complete genome sequence of Corynebacterium casei LMG S-19264T (=DSM 44701T), isolated from a smear-ripened cheese.</title>
        <authorList>
            <consortium name="US DOE Joint Genome Institute (JGI-PGF)"/>
            <person name="Walter F."/>
            <person name="Albersmeier A."/>
            <person name="Kalinowski J."/>
            <person name="Ruckert C."/>
        </authorList>
    </citation>
    <scope>NUCLEOTIDE SEQUENCE</scope>
    <source>
        <strain evidence="13">CGMCC 4.7679</strain>
    </source>
</reference>
<feature type="binding site" evidence="11">
    <location>
        <position position="57"/>
    </location>
    <ligand>
        <name>Zn(2+)</name>
        <dbReference type="ChEBI" id="CHEBI:29105"/>
        <note>catalytic</note>
    </ligand>
</feature>
<evidence type="ECO:0000256" key="3">
    <source>
        <dbReference type="ARBA" id="ARBA00022619"/>
    </source>
</evidence>
<comment type="cofactor">
    <cofactor evidence="11">
        <name>Zn(2+)</name>
        <dbReference type="ChEBI" id="CHEBI:29105"/>
    </cofactor>
    <text evidence="11">Binds 1 zinc ion per subunit.</text>
</comment>
<feature type="binding site" evidence="11">
    <location>
        <position position="73"/>
    </location>
    <ligand>
        <name>GTP</name>
        <dbReference type="ChEBI" id="CHEBI:37565"/>
    </ligand>
</feature>
<dbReference type="PANTHER" id="PTHR21327:SF18">
    <property type="entry name" value="3,4-DIHYDROXY-2-BUTANONE 4-PHOSPHATE SYNTHASE"/>
    <property type="match status" value="1"/>
</dbReference>
<dbReference type="SUPFAM" id="SSF142695">
    <property type="entry name" value="RibA-like"/>
    <property type="match status" value="1"/>
</dbReference>
<feature type="active site" description="Proton acceptor" evidence="11">
    <location>
        <position position="131"/>
    </location>
</feature>
<proteinExistence type="inferred from homology"/>
<keyword evidence="8 11" id="KW-0342">GTP-binding</keyword>
<dbReference type="InterPro" id="IPR000926">
    <property type="entry name" value="RibA"/>
</dbReference>
<dbReference type="GO" id="GO:0005525">
    <property type="term" value="F:GTP binding"/>
    <property type="evidence" value="ECO:0007669"/>
    <property type="project" value="UniProtKB-KW"/>
</dbReference>
<evidence type="ECO:0000256" key="7">
    <source>
        <dbReference type="ARBA" id="ARBA00022833"/>
    </source>
</evidence>
<comment type="catalytic activity">
    <reaction evidence="10 11">
        <text>GTP + 4 H2O = 2,5-diamino-6-hydroxy-4-(5-phosphoribosylamino)-pyrimidine + formate + 2 phosphate + 3 H(+)</text>
        <dbReference type="Rhea" id="RHEA:23704"/>
        <dbReference type="ChEBI" id="CHEBI:15377"/>
        <dbReference type="ChEBI" id="CHEBI:15378"/>
        <dbReference type="ChEBI" id="CHEBI:15740"/>
        <dbReference type="ChEBI" id="CHEBI:37565"/>
        <dbReference type="ChEBI" id="CHEBI:43474"/>
        <dbReference type="ChEBI" id="CHEBI:58614"/>
        <dbReference type="EC" id="3.5.4.25"/>
    </reaction>
</comment>
<dbReference type="InterPro" id="IPR036144">
    <property type="entry name" value="RibA-like_sf"/>
</dbReference>
<feature type="binding site" evidence="11">
    <location>
        <position position="68"/>
    </location>
    <ligand>
        <name>Zn(2+)</name>
        <dbReference type="ChEBI" id="CHEBI:29105"/>
        <note>catalytic</note>
    </ligand>
</feature>
<comment type="caution">
    <text evidence="13">The sequence shown here is derived from an EMBL/GenBank/DDBJ whole genome shotgun (WGS) entry which is preliminary data.</text>
</comment>
<accession>A0A8H9IRP2</accession>
<evidence type="ECO:0000256" key="11">
    <source>
        <dbReference type="HAMAP-Rule" id="MF_00179"/>
    </source>
</evidence>
<dbReference type="GO" id="GO:0003935">
    <property type="term" value="F:GTP cyclohydrolase II activity"/>
    <property type="evidence" value="ECO:0007669"/>
    <property type="project" value="UniProtKB-UniRule"/>
</dbReference>
<evidence type="ECO:0000256" key="9">
    <source>
        <dbReference type="ARBA" id="ARBA00043932"/>
    </source>
</evidence>
<keyword evidence="4 11" id="KW-0479">Metal-binding</keyword>
<gene>
    <name evidence="11" type="primary">ribA</name>
    <name evidence="13" type="ORF">GCM10017566_02350</name>
</gene>
<evidence type="ECO:0000256" key="4">
    <source>
        <dbReference type="ARBA" id="ARBA00022723"/>
    </source>
</evidence>